<dbReference type="SMART" id="SM00825">
    <property type="entry name" value="PKS_KS"/>
    <property type="match status" value="1"/>
</dbReference>
<keyword evidence="7" id="KW-1185">Reference proteome</keyword>
<dbReference type="InterPro" id="IPR013968">
    <property type="entry name" value="PKS_KR"/>
</dbReference>
<dbReference type="EMBL" id="CP001348">
    <property type="protein sequence ID" value="ACL75338.1"/>
    <property type="molecule type" value="Genomic_DNA"/>
</dbReference>
<dbReference type="InterPro" id="IPR016039">
    <property type="entry name" value="Thiolase-like"/>
</dbReference>
<dbReference type="GO" id="GO:0004312">
    <property type="term" value="F:fatty acid synthase activity"/>
    <property type="evidence" value="ECO:0007669"/>
    <property type="project" value="TreeGrafter"/>
</dbReference>
<dbReference type="CDD" id="cd00833">
    <property type="entry name" value="PKS"/>
    <property type="match status" value="1"/>
</dbReference>
<dbReference type="Gene3D" id="3.40.50.720">
    <property type="entry name" value="NAD(P)-binding Rossmann-like Domain"/>
    <property type="match status" value="1"/>
</dbReference>
<dbReference type="PROSITE" id="PS50075">
    <property type="entry name" value="CARRIER"/>
    <property type="match status" value="1"/>
</dbReference>
<feature type="domain" description="Ketosynthase family 3 (KS3)" evidence="5">
    <location>
        <begin position="25"/>
        <end position="450"/>
    </location>
</feature>
<accession>B8I978</accession>
<reference evidence="6 7" key="1">
    <citation type="submission" date="2009-01" db="EMBL/GenBank/DDBJ databases">
        <title>Complete sequence of Clostridium cellulolyticum H10.</title>
        <authorList>
            <consortium name="US DOE Joint Genome Institute"/>
            <person name="Lucas S."/>
            <person name="Copeland A."/>
            <person name="Lapidus A."/>
            <person name="Glavina del Rio T."/>
            <person name="Dalin E."/>
            <person name="Tice H."/>
            <person name="Bruce D."/>
            <person name="Goodwin L."/>
            <person name="Pitluck S."/>
            <person name="Chertkov O."/>
            <person name="Saunders E."/>
            <person name="Brettin T."/>
            <person name="Detter J.C."/>
            <person name="Han C."/>
            <person name="Larimer F."/>
            <person name="Land M."/>
            <person name="Hauser L."/>
            <person name="Kyrpides N."/>
            <person name="Ivanova N."/>
            <person name="Zhou J."/>
            <person name="Richardson P."/>
        </authorList>
    </citation>
    <scope>NUCLEOTIDE SEQUENCE [LARGE SCALE GENOMIC DNA]</scope>
    <source>
        <strain evidence="7">ATCC 35319 / DSM 5812 / JCM 6584 / H10</strain>
    </source>
</reference>
<dbReference type="Gene3D" id="3.40.47.10">
    <property type="match status" value="1"/>
</dbReference>
<dbReference type="Pfam" id="PF00550">
    <property type="entry name" value="PP-binding"/>
    <property type="match status" value="1"/>
</dbReference>
<dbReference type="GO" id="GO:0071770">
    <property type="term" value="P:DIM/DIP cell wall layer assembly"/>
    <property type="evidence" value="ECO:0007669"/>
    <property type="project" value="TreeGrafter"/>
</dbReference>
<dbReference type="InterPro" id="IPR020841">
    <property type="entry name" value="PKS_Beta-ketoAc_synthase_dom"/>
</dbReference>
<keyword evidence="1" id="KW-0596">Phosphopantetheine</keyword>
<dbReference type="Proteomes" id="UP000001349">
    <property type="component" value="Chromosome"/>
</dbReference>
<sequence>MLDFNSVKKTKSNKKRIIEIEEISGEDIAVIGMYARLPQADDIEGFWDNLKNGRDCITKFPASRRRDTESYLHYKGSTKRNRYSTGAYLEDIDKFDNSFFNITPKEASLMSPNQRIFLEATWKAIEDAGYGGKKLVGSKTGVYIGFEADAPFDYTRYIEAFDPKSVSVAVTGNLTSVIPSRISYLLDLKGPSISIDTACSSALVAVHMACKGIKNKDCEMAIVGSIRLNFMPMEGQLNFGINASDGRAKTFDDSSDGTGSGEGVITYLLKPLSRALKDKDNIHAVIKGSAINQDGRSIGLSAPNVLAQEDVIVSAWKDAGIDPETVSYIEAHGTGTKLGDPIEVDGISRAFRRYTSKKQFCSIGSVKTNIGHLDNAAGVAGMLKAVLSLKNKQLPASLHYKVPNRRINFKDSPVYVNDKLTPWETHGFPRRCGVSSFGFSGTNCHIILEEAPSVVNKSIDRPCLEVLTLSAKTNDALKELVKRYRLYIQKNEDVDIGNMCYTQNTGRWHFDYRIAVIARNTIELKNKLDKLVSIDFEDINEKEIYFGIQLDNIKQKGQNGLFESKIKELSCEADKKLEEFILSEKTEEDVLYDICKRYVEGANIDWDILYKGEDRTRISLPTYPFRRTRCWINAEEGLENDLFYVTAWESKILKKSSTIKGSVLLFRDSIGKAEKLVAILRGMQVNVIEVDIGSKYKKINNSRYQISASAKAIQSLLNDIDIKDLRYVIHMASISESSTEDISILKQKLQNGIYSLYHLLQGTAKLGLKDRLNIVVVSEYVNKICGEENTLKPENAAMFGMGKSAFWEYPNISIRCIDIDRDTDISVIVPEISAEGVEFCTGYRNGNRYVEIIKQASIENKLLDIKEEGVYVITGGAGGLGIEFAKRLVLRNRRAKLAFINRSKLPERNDWDAILASGSDEKMCRLLNNIKDMEARGAEITLLSADVSEFEGMKVVISELKRRYGNINGIIHSAGISKRDETEEDLRAVLSPKIEGAWILDRLTQEENLDFFVMCSSAITLIGGLGGGGYTAANAYLDSFSAQRSSQGKRTLAINWAAWENTGLAEGMTINEDKELFRVLLPENALDAFENALNSNLDRVIIGELNLSSTILNLGEYLPFRLSDNLKKNTIEKTVQEEEQLKDIKLKGKEEQDYTKTEVLIAKIWGEVLGFEEFNVNDNFFTLGGDSIMITRVETLLEKHYPGRITISELFAYPTISKLSQYLSSSQISGKEADTGETELRDSIFKLFEDIRAGSRNISSAIKYYDSLEVRR</sequence>
<evidence type="ECO:0000259" key="4">
    <source>
        <dbReference type="PROSITE" id="PS50075"/>
    </source>
</evidence>
<proteinExistence type="predicted"/>
<dbReference type="Gene3D" id="1.10.1240.100">
    <property type="match status" value="1"/>
</dbReference>
<dbReference type="SMART" id="SM00822">
    <property type="entry name" value="PKS_KR"/>
    <property type="match status" value="1"/>
</dbReference>
<evidence type="ECO:0000256" key="3">
    <source>
        <dbReference type="ARBA" id="ARBA00022679"/>
    </source>
</evidence>
<name>B8I978_RUMCH</name>
<feature type="domain" description="Carrier" evidence="4">
    <location>
        <begin position="1152"/>
        <end position="1227"/>
    </location>
</feature>
<dbReference type="SMART" id="SM00823">
    <property type="entry name" value="PKS_PP"/>
    <property type="match status" value="1"/>
</dbReference>
<dbReference type="InterPro" id="IPR014031">
    <property type="entry name" value="Ketoacyl_synth_C"/>
</dbReference>
<dbReference type="GO" id="GO:0031177">
    <property type="term" value="F:phosphopantetheine binding"/>
    <property type="evidence" value="ECO:0007669"/>
    <property type="project" value="InterPro"/>
</dbReference>
<dbReference type="GO" id="GO:0005737">
    <property type="term" value="C:cytoplasm"/>
    <property type="evidence" value="ECO:0007669"/>
    <property type="project" value="TreeGrafter"/>
</dbReference>
<dbReference type="Gene3D" id="1.10.1200.10">
    <property type="entry name" value="ACP-like"/>
    <property type="match status" value="1"/>
</dbReference>
<dbReference type="InterPro" id="IPR057326">
    <property type="entry name" value="KR_dom"/>
</dbReference>
<dbReference type="InterPro" id="IPR014030">
    <property type="entry name" value="Ketoacyl_synth_N"/>
</dbReference>
<keyword evidence="3" id="KW-0808">Transferase</keyword>
<dbReference type="eggNOG" id="COG3321">
    <property type="taxonomic scope" value="Bacteria"/>
</dbReference>
<dbReference type="STRING" id="394503.Ccel_0976"/>
<dbReference type="PROSITE" id="PS00606">
    <property type="entry name" value="KS3_1"/>
    <property type="match status" value="1"/>
</dbReference>
<dbReference type="PANTHER" id="PTHR43775:SF37">
    <property type="entry name" value="SI:DKEY-61P9.11"/>
    <property type="match status" value="1"/>
</dbReference>
<organism evidence="6 7">
    <name type="scientific">Ruminiclostridium cellulolyticum (strain ATCC 35319 / DSM 5812 / JCM 6584 / H10)</name>
    <name type="common">Clostridium cellulolyticum</name>
    <dbReference type="NCBI Taxonomy" id="394503"/>
    <lineage>
        <taxon>Bacteria</taxon>
        <taxon>Bacillati</taxon>
        <taxon>Bacillota</taxon>
        <taxon>Clostridia</taxon>
        <taxon>Eubacteriales</taxon>
        <taxon>Oscillospiraceae</taxon>
        <taxon>Ruminiclostridium</taxon>
    </lineage>
</organism>
<dbReference type="GO" id="GO:0004315">
    <property type="term" value="F:3-oxoacyl-[acyl-carrier-protein] synthase activity"/>
    <property type="evidence" value="ECO:0007669"/>
    <property type="project" value="InterPro"/>
</dbReference>
<dbReference type="SUPFAM" id="SSF51735">
    <property type="entry name" value="NAD(P)-binding Rossmann-fold domains"/>
    <property type="match status" value="2"/>
</dbReference>
<dbReference type="InterPro" id="IPR050091">
    <property type="entry name" value="PKS_NRPS_Biosynth_Enz"/>
</dbReference>
<dbReference type="PROSITE" id="PS52004">
    <property type="entry name" value="KS3_2"/>
    <property type="match status" value="1"/>
</dbReference>
<dbReference type="AlphaFoldDB" id="B8I978"/>
<dbReference type="CDD" id="cd08953">
    <property type="entry name" value="KR_2_SDR_x"/>
    <property type="match status" value="1"/>
</dbReference>
<dbReference type="Pfam" id="PF08659">
    <property type="entry name" value="KR"/>
    <property type="match status" value="1"/>
</dbReference>
<dbReference type="Pfam" id="PF00109">
    <property type="entry name" value="ketoacyl-synt"/>
    <property type="match status" value="1"/>
</dbReference>
<evidence type="ECO:0000256" key="1">
    <source>
        <dbReference type="ARBA" id="ARBA00022450"/>
    </source>
</evidence>
<dbReference type="Pfam" id="PF21394">
    <property type="entry name" value="Beta-ketacyl_N"/>
    <property type="match status" value="1"/>
</dbReference>
<evidence type="ECO:0000313" key="7">
    <source>
        <dbReference type="Proteomes" id="UP000001349"/>
    </source>
</evidence>
<dbReference type="PANTHER" id="PTHR43775">
    <property type="entry name" value="FATTY ACID SYNTHASE"/>
    <property type="match status" value="1"/>
</dbReference>
<dbReference type="GO" id="GO:0005886">
    <property type="term" value="C:plasma membrane"/>
    <property type="evidence" value="ECO:0007669"/>
    <property type="project" value="TreeGrafter"/>
</dbReference>
<keyword evidence="2" id="KW-0597">Phosphoprotein</keyword>
<dbReference type="HOGENOM" id="CLU_000022_35_4_9"/>
<dbReference type="InterPro" id="IPR036291">
    <property type="entry name" value="NAD(P)-bd_dom_sf"/>
</dbReference>
<dbReference type="SUPFAM" id="SSF53901">
    <property type="entry name" value="Thiolase-like"/>
    <property type="match status" value="1"/>
</dbReference>
<dbReference type="InterPro" id="IPR020806">
    <property type="entry name" value="PKS_PP-bd"/>
</dbReference>
<dbReference type="RefSeq" id="WP_015924495.1">
    <property type="nucleotide sequence ID" value="NC_011898.1"/>
</dbReference>
<evidence type="ECO:0000313" key="6">
    <source>
        <dbReference type="EMBL" id="ACL75338.1"/>
    </source>
</evidence>
<dbReference type="Pfam" id="PF02801">
    <property type="entry name" value="Ketoacyl-synt_C"/>
    <property type="match status" value="1"/>
</dbReference>
<dbReference type="InterPro" id="IPR018201">
    <property type="entry name" value="Ketoacyl_synth_AS"/>
</dbReference>
<protein>
    <submittedName>
        <fullName evidence="6">Beta-ketoacyl synthase</fullName>
    </submittedName>
</protein>
<evidence type="ECO:0000259" key="5">
    <source>
        <dbReference type="PROSITE" id="PS52004"/>
    </source>
</evidence>
<dbReference type="KEGG" id="cce:Ccel_0976"/>
<dbReference type="GO" id="GO:0006633">
    <property type="term" value="P:fatty acid biosynthetic process"/>
    <property type="evidence" value="ECO:0007669"/>
    <property type="project" value="InterPro"/>
</dbReference>
<dbReference type="InterPro" id="IPR009081">
    <property type="entry name" value="PP-bd_ACP"/>
</dbReference>
<dbReference type="SUPFAM" id="SSF47336">
    <property type="entry name" value="ACP-like"/>
    <property type="match status" value="1"/>
</dbReference>
<dbReference type="InterPro" id="IPR036736">
    <property type="entry name" value="ACP-like_sf"/>
</dbReference>
<evidence type="ECO:0000256" key="2">
    <source>
        <dbReference type="ARBA" id="ARBA00022553"/>
    </source>
</evidence>
<gene>
    <name evidence="6" type="ordered locus">Ccel_0976</name>
</gene>
<dbReference type="OrthoDB" id="9765680at2"/>
<dbReference type="Pfam" id="PF22621">
    <property type="entry name" value="CurL-like_PKS_C"/>
    <property type="match status" value="1"/>
</dbReference>
<dbReference type="InterPro" id="IPR049490">
    <property type="entry name" value="C883_1060-like_KR_N"/>
</dbReference>